<gene>
    <name evidence="1" type="ORF">AC244_25565</name>
</gene>
<accession>A0A0L8BK92</accession>
<dbReference type="AlphaFoldDB" id="A0A0L8BK92"/>
<evidence type="ECO:0000313" key="1">
    <source>
        <dbReference type="EMBL" id="KOF15020.1"/>
    </source>
</evidence>
<dbReference type="EMBL" id="LGAP01000023">
    <property type="protein sequence ID" value="KOF15020.1"/>
    <property type="molecule type" value="Genomic_DNA"/>
</dbReference>
<dbReference type="Proteomes" id="UP000037425">
    <property type="component" value="Unassembled WGS sequence"/>
</dbReference>
<name>A0A0L8BK92_ENSAD</name>
<proteinExistence type="predicted"/>
<protein>
    <submittedName>
        <fullName evidence="1">Uncharacterized protein</fullName>
    </submittedName>
</protein>
<sequence>MVRIGDLYLNLLSRRYSSVERPGAIENSFDQPVIFIGDRPGKFAPDEEMGQISQKPQIREPIKEIQGEEKVGGHPIAMRLDQDRYLRVLSQPSPAFEQRQAVFNSTGTNVRLQADVMNAELGGILENGFQIVDRLRKTLAFGLKAGLAKQGVEPLHIGSIMPMCADPIETCSSDPLHILLDGEFRAPAAAQFHRPKRLKHQK</sequence>
<evidence type="ECO:0000313" key="2">
    <source>
        <dbReference type="Proteomes" id="UP000037425"/>
    </source>
</evidence>
<organism evidence="1 2">
    <name type="scientific">Ensifer adhaerens</name>
    <name type="common">Sinorhizobium morelense</name>
    <dbReference type="NCBI Taxonomy" id="106592"/>
    <lineage>
        <taxon>Bacteria</taxon>
        <taxon>Pseudomonadati</taxon>
        <taxon>Pseudomonadota</taxon>
        <taxon>Alphaproteobacteria</taxon>
        <taxon>Hyphomicrobiales</taxon>
        <taxon>Rhizobiaceae</taxon>
        <taxon>Sinorhizobium/Ensifer group</taxon>
        <taxon>Ensifer</taxon>
    </lineage>
</organism>
<reference evidence="2" key="1">
    <citation type="submission" date="2015-07" db="EMBL/GenBank/DDBJ databases">
        <title>Whole genome sequence of an Ensifer adhaerens strain isolated from a cave pool in the Wind Cave National Park.</title>
        <authorList>
            <person name="Eng W.W.H."/>
            <person name="Gan H.M."/>
            <person name="Barton H.A."/>
            <person name="Savka M.A."/>
        </authorList>
    </citation>
    <scope>NUCLEOTIDE SEQUENCE [LARGE SCALE GENOMIC DNA]</scope>
    <source>
        <strain evidence="2">SD006</strain>
    </source>
</reference>
<comment type="caution">
    <text evidence="1">The sequence shown here is derived from an EMBL/GenBank/DDBJ whole genome shotgun (WGS) entry which is preliminary data.</text>
</comment>